<keyword evidence="3" id="KW-1185">Reference proteome</keyword>
<comment type="caution">
    <text evidence="2">The sequence shown here is derived from an EMBL/GenBank/DDBJ whole genome shotgun (WGS) entry which is preliminary data.</text>
</comment>
<dbReference type="AlphaFoldDB" id="A0A4Z2FF75"/>
<feature type="region of interest" description="Disordered" evidence="1">
    <location>
        <begin position="26"/>
        <end position="56"/>
    </location>
</feature>
<protein>
    <submittedName>
        <fullName evidence="2">Uncharacterized protein</fullName>
    </submittedName>
</protein>
<accession>A0A4Z2FF75</accession>
<dbReference type="Proteomes" id="UP000314294">
    <property type="component" value="Unassembled WGS sequence"/>
</dbReference>
<organism evidence="2 3">
    <name type="scientific">Liparis tanakae</name>
    <name type="common">Tanaka's snailfish</name>
    <dbReference type="NCBI Taxonomy" id="230148"/>
    <lineage>
        <taxon>Eukaryota</taxon>
        <taxon>Metazoa</taxon>
        <taxon>Chordata</taxon>
        <taxon>Craniata</taxon>
        <taxon>Vertebrata</taxon>
        <taxon>Euteleostomi</taxon>
        <taxon>Actinopterygii</taxon>
        <taxon>Neopterygii</taxon>
        <taxon>Teleostei</taxon>
        <taxon>Neoteleostei</taxon>
        <taxon>Acanthomorphata</taxon>
        <taxon>Eupercaria</taxon>
        <taxon>Perciformes</taxon>
        <taxon>Cottioidei</taxon>
        <taxon>Cottales</taxon>
        <taxon>Liparidae</taxon>
        <taxon>Liparis</taxon>
    </lineage>
</organism>
<gene>
    <name evidence="2" type="ORF">EYF80_050231</name>
</gene>
<dbReference type="EMBL" id="SRLO01001266">
    <property type="protein sequence ID" value="TNN39601.1"/>
    <property type="molecule type" value="Genomic_DNA"/>
</dbReference>
<evidence type="ECO:0000313" key="3">
    <source>
        <dbReference type="Proteomes" id="UP000314294"/>
    </source>
</evidence>
<name>A0A4Z2FF75_9TELE</name>
<reference evidence="2 3" key="1">
    <citation type="submission" date="2019-03" db="EMBL/GenBank/DDBJ databases">
        <title>First draft genome of Liparis tanakae, snailfish: a comprehensive survey of snailfish specific genes.</title>
        <authorList>
            <person name="Kim W."/>
            <person name="Song I."/>
            <person name="Jeong J.-H."/>
            <person name="Kim D."/>
            <person name="Kim S."/>
            <person name="Ryu S."/>
            <person name="Song J.Y."/>
            <person name="Lee S.K."/>
        </authorList>
    </citation>
    <scope>NUCLEOTIDE SEQUENCE [LARGE SCALE GENOMIC DNA]</scope>
    <source>
        <tissue evidence="2">Muscle</tissue>
    </source>
</reference>
<evidence type="ECO:0000313" key="2">
    <source>
        <dbReference type="EMBL" id="TNN39601.1"/>
    </source>
</evidence>
<proteinExistence type="predicted"/>
<evidence type="ECO:0000256" key="1">
    <source>
        <dbReference type="SAM" id="MobiDB-lite"/>
    </source>
</evidence>
<sequence>MAFWLVQRRGGSSHRLLRVSLAPLAKGEEERGASSHPHTPPLPPEGNATESSFCQDITPPLLSSPLYSRLLLSEMTVK</sequence>